<dbReference type="EMBL" id="PVNE01000042">
    <property type="protein sequence ID" value="PRX38640.1"/>
    <property type="molecule type" value="Genomic_DNA"/>
</dbReference>
<evidence type="ECO:0000313" key="1">
    <source>
        <dbReference type="EMBL" id="PRX38640.1"/>
    </source>
</evidence>
<organism evidence="1 2">
    <name type="scientific">Planifilum fimeticola</name>
    <dbReference type="NCBI Taxonomy" id="201975"/>
    <lineage>
        <taxon>Bacteria</taxon>
        <taxon>Bacillati</taxon>
        <taxon>Bacillota</taxon>
        <taxon>Bacilli</taxon>
        <taxon>Bacillales</taxon>
        <taxon>Thermoactinomycetaceae</taxon>
        <taxon>Planifilum</taxon>
    </lineage>
</organism>
<keyword evidence="2" id="KW-1185">Reference proteome</keyword>
<sequence>MLIVKKWSKTDSSWGIWDSEKNDWVRNHVNERMWASTREDAERILAVLEKARFKPGQKARYVRYRNHSQIVTIVSWDVWFYEKPYYHVKGNDGVTYFAWEYDLEEISENVRKKIDR</sequence>
<proteinExistence type="predicted"/>
<protein>
    <submittedName>
        <fullName evidence="1">Uncharacterized protein</fullName>
    </submittedName>
</protein>
<gene>
    <name evidence="1" type="ORF">CLV97_14215</name>
</gene>
<dbReference type="AlphaFoldDB" id="A0A2T0LAQ0"/>
<comment type="caution">
    <text evidence="1">The sequence shown here is derived from an EMBL/GenBank/DDBJ whole genome shotgun (WGS) entry which is preliminary data.</text>
</comment>
<reference evidence="1 2" key="1">
    <citation type="submission" date="2018-03" db="EMBL/GenBank/DDBJ databases">
        <title>Genomic Encyclopedia of Archaeal and Bacterial Type Strains, Phase II (KMG-II): from individual species to whole genera.</title>
        <authorList>
            <person name="Goeker M."/>
        </authorList>
    </citation>
    <scope>NUCLEOTIDE SEQUENCE [LARGE SCALE GENOMIC DNA]</scope>
    <source>
        <strain evidence="1 2">DSM 44946</strain>
    </source>
</reference>
<name>A0A2T0LAQ0_9BACL</name>
<evidence type="ECO:0000313" key="2">
    <source>
        <dbReference type="Proteomes" id="UP000237797"/>
    </source>
</evidence>
<dbReference type="RefSeq" id="WP_106346696.1">
    <property type="nucleotide sequence ID" value="NZ_PVNE01000042.1"/>
</dbReference>
<dbReference type="Proteomes" id="UP000237797">
    <property type="component" value="Unassembled WGS sequence"/>
</dbReference>
<accession>A0A2T0LAQ0</accession>